<name>A0AAV4HHG0_9GAST</name>
<dbReference type="AlphaFoldDB" id="A0AAV4HHG0"/>
<reference evidence="1 2" key="1">
    <citation type="journal article" date="2021" name="Elife">
        <title>Chloroplast acquisition without the gene transfer in kleptoplastic sea slugs, Plakobranchus ocellatus.</title>
        <authorList>
            <person name="Maeda T."/>
            <person name="Takahashi S."/>
            <person name="Yoshida T."/>
            <person name="Shimamura S."/>
            <person name="Takaki Y."/>
            <person name="Nagai Y."/>
            <person name="Toyoda A."/>
            <person name="Suzuki Y."/>
            <person name="Arimoto A."/>
            <person name="Ishii H."/>
            <person name="Satoh N."/>
            <person name="Nishiyama T."/>
            <person name="Hasebe M."/>
            <person name="Maruyama T."/>
            <person name="Minagawa J."/>
            <person name="Obokata J."/>
            <person name="Shigenobu S."/>
        </authorList>
    </citation>
    <scope>NUCLEOTIDE SEQUENCE [LARGE SCALE GENOMIC DNA]</scope>
</reference>
<evidence type="ECO:0000313" key="1">
    <source>
        <dbReference type="EMBL" id="GFR97567.1"/>
    </source>
</evidence>
<evidence type="ECO:0000313" key="2">
    <source>
        <dbReference type="Proteomes" id="UP000762676"/>
    </source>
</evidence>
<proteinExistence type="predicted"/>
<dbReference type="Proteomes" id="UP000762676">
    <property type="component" value="Unassembled WGS sequence"/>
</dbReference>
<comment type="caution">
    <text evidence="1">The sequence shown here is derived from an EMBL/GenBank/DDBJ whole genome shotgun (WGS) entry which is preliminary data.</text>
</comment>
<dbReference type="EMBL" id="BMAT01005639">
    <property type="protein sequence ID" value="GFR97567.1"/>
    <property type="molecule type" value="Genomic_DNA"/>
</dbReference>
<protein>
    <submittedName>
        <fullName evidence="1">Uncharacterized protein</fullName>
    </submittedName>
</protein>
<sequence>MSCPLCHVCASPCRVKRGRDTNRNQYSPPKQRRVRADTHPLYTENLCSPAMPSTLVPLSFLVQPDSKACGLIEQAKTDLHLQAHEKFDVANISYDGRPQRTKQEAVKTASCDPVTPIISAGPGAITGSGNGQATALKPGVTGASGGGRPGSLRGYLWLTCSCLSMPGLVY</sequence>
<accession>A0AAV4HHG0</accession>
<organism evidence="1 2">
    <name type="scientific">Elysia marginata</name>
    <dbReference type="NCBI Taxonomy" id="1093978"/>
    <lineage>
        <taxon>Eukaryota</taxon>
        <taxon>Metazoa</taxon>
        <taxon>Spiralia</taxon>
        <taxon>Lophotrochozoa</taxon>
        <taxon>Mollusca</taxon>
        <taxon>Gastropoda</taxon>
        <taxon>Heterobranchia</taxon>
        <taxon>Euthyneura</taxon>
        <taxon>Panpulmonata</taxon>
        <taxon>Sacoglossa</taxon>
        <taxon>Placobranchoidea</taxon>
        <taxon>Plakobranchidae</taxon>
        <taxon>Elysia</taxon>
    </lineage>
</organism>
<gene>
    <name evidence="1" type="ORF">ElyMa_002748500</name>
</gene>
<keyword evidence="2" id="KW-1185">Reference proteome</keyword>